<dbReference type="Gene3D" id="3.90.180.10">
    <property type="entry name" value="Medium-chain alcohol dehydrogenases, catalytic domain"/>
    <property type="match status" value="1"/>
</dbReference>
<dbReference type="Gene3D" id="3.40.50.720">
    <property type="entry name" value="NAD(P)-binding Rossmann-like Domain"/>
    <property type="match status" value="1"/>
</dbReference>
<dbReference type="Pfam" id="PF00107">
    <property type="entry name" value="ADH_zinc_N"/>
    <property type="match status" value="1"/>
</dbReference>
<dbReference type="InterPro" id="IPR036291">
    <property type="entry name" value="NAD(P)-bd_dom_sf"/>
</dbReference>
<name>A0AAN6GB66_9BASI</name>
<evidence type="ECO:0000259" key="1">
    <source>
        <dbReference type="SMART" id="SM00829"/>
    </source>
</evidence>
<dbReference type="InterPro" id="IPR013154">
    <property type="entry name" value="ADH-like_N"/>
</dbReference>
<dbReference type="PANTHER" id="PTHR45348">
    <property type="entry name" value="HYPOTHETICAL OXIDOREDUCTASE (EUROFUNG)"/>
    <property type="match status" value="1"/>
</dbReference>
<dbReference type="Proteomes" id="UP001176521">
    <property type="component" value="Unassembled WGS sequence"/>
</dbReference>
<sequence length="370" mass="40297">MASLPKTIRAAVTQQDRTVKAQDIPFKAATEGVPEGHILVKVKAAGINPTDWKHAYVEALHNPNRVTGCDASGDVVAVGSGITHFRVGDRVAGVTHGSKSESNGSFAEYVLFKSHAAFKLPEGMRYEEGAAWPVPDFTYLQAAVCCQGLPLPSPSNPKRDESVFIWGGATSIGWHAIQLAKLLGLKVLTVASSKHHATLREIGADEVLDYKDADVLDRLKKIVREWGNVKYGFDCISENGTTENCVDILAETPGGAHLVTVLPSSPETKERNANVKVELTLGYTFFGEAFTFAKSFSFDPKPDHVRVLGDYFQKPEHLPAILDGWKSGQGSKYFRAQKLVELEGGVDKIDEAMRMLQDGKTSGEKIVVKF</sequence>
<dbReference type="AlphaFoldDB" id="A0AAN6GB66"/>
<keyword evidence="3" id="KW-1185">Reference proteome</keyword>
<dbReference type="InterPro" id="IPR020843">
    <property type="entry name" value="ER"/>
</dbReference>
<dbReference type="SUPFAM" id="SSF50129">
    <property type="entry name" value="GroES-like"/>
    <property type="match status" value="1"/>
</dbReference>
<comment type="caution">
    <text evidence="2">The sequence shown here is derived from an EMBL/GenBank/DDBJ whole genome shotgun (WGS) entry which is preliminary data.</text>
</comment>
<dbReference type="PANTHER" id="PTHR45348:SF2">
    <property type="entry name" value="ZINC-TYPE ALCOHOL DEHYDROGENASE-LIKE PROTEIN C2E1P3.01"/>
    <property type="match status" value="1"/>
</dbReference>
<feature type="domain" description="Enoyl reductase (ER)" evidence="1">
    <location>
        <begin position="14"/>
        <end position="368"/>
    </location>
</feature>
<evidence type="ECO:0000313" key="2">
    <source>
        <dbReference type="EMBL" id="KAK0527926.1"/>
    </source>
</evidence>
<dbReference type="EMBL" id="JAPDMQ010000292">
    <property type="protein sequence ID" value="KAK0527926.1"/>
    <property type="molecule type" value="Genomic_DNA"/>
</dbReference>
<gene>
    <name evidence="2" type="primary">IFR1_3</name>
    <name evidence="2" type="ORF">OC842_004712</name>
</gene>
<dbReference type="SMART" id="SM00829">
    <property type="entry name" value="PKS_ER"/>
    <property type="match status" value="1"/>
</dbReference>
<organism evidence="2 3">
    <name type="scientific">Tilletia horrida</name>
    <dbReference type="NCBI Taxonomy" id="155126"/>
    <lineage>
        <taxon>Eukaryota</taxon>
        <taxon>Fungi</taxon>
        <taxon>Dikarya</taxon>
        <taxon>Basidiomycota</taxon>
        <taxon>Ustilaginomycotina</taxon>
        <taxon>Exobasidiomycetes</taxon>
        <taxon>Tilletiales</taxon>
        <taxon>Tilletiaceae</taxon>
        <taxon>Tilletia</taxon>
    </lineage>
</organism>
<dbReference type="InterPro" id="IPR047122">
    <property type="entry name" value="Trans-enoyl_RdTase-like"/>
</dbReference>
<proteinExistence type="predicted"/>
<dbReference type="Pfam" id="PF08240">
    <property type="entry name" value="ADH_N"/>
    <property type="match status" value="1"/>
</dbReference>
<reference evidence="2" key="1">
    <citation type="journal article" date="2023" name="PhytoFront">
        <title>Draft Genome Resources of Seven Strains of Tilletia horrida, Causal Agent of Kernel Smut of Rice.</title>
        <authorList>
            <person name="Khanal S."/>
            <person name="Antony Babu S."/>
            <person name="Zhou X.G."/>
        </authorList>
    </citation>
    <scope>NUCLEOTIDE SEQUENCE</scope>
    <source>
        <strain evidence="2">TX3</strain>
    </source>
</reference>
<dbReference type="InterPro" id="IPR011032">
    <property type="entry name" value="GroES-like_sf"/>
</dbReference>
<dbReference type="CDD" id="cd08249">
    <property type="entry name" value="enoyl_reductase_like"/>
    <property type="match status" value="1"/>
</dbReference>
<protein>
    <submittedName>
        <fullName evidence="2">Zinc-binding oxidoreductase alcohol dehydrogenase</fullName>
    </submittedName>
</protein>
<dbReference type="SUPFAM" id="SSF51735">
    <property type="entry name" value="NAD(P)-binding Rossmann-fold domains"/>
    <property type="match status" value="1"/>
</dbReference>
<accession>A0AAN6GB66</accession>
<evidence type="ECO:0000313" key="3">
    <source>
        <dbReference type="Proteomes" id="UP001176521"/>
    </source>
</evidence>
<dbReference type="GO" id="GO:0016651">
    <property type="term" value="F:oxidoreductase activity, acting on NAD(P)H"/>
    <property type="evidence" value="ECO:0007669"/>
    <property type="project" value="InterPro"/>
</dbReference>
<dbReference type="InterPro" id="IPR013149">
    <property type="entry name" value="ADH-like_C"/>
</dbReference>